<evidence type="ECO:0000313" key="2">
    <source>
        <dbReference type="Proteomes" id="UP001150581"/>
    </source>
</evidence>
<name>A0ACC1IPD9_9FUNG</name>
<sequence length="269" mass="30566">MEKYDIDVAKAPRAAIAFTGGKDSVLALHLVSAKFRALVADEQTKAQLHNIEQLNPVILVSFRPAGQQDEFKAHGYEWTLKLASSLGMPLVVKEISNTPSFEDSYRSGIRELAEEYQVTRLVTGDIEDIGKGFMDRAVTHTDVELARPLWKLPRFKVLDLLAHLQIDYVVTMTLLDKLPTSISERLVGHLVTQQYLLDQFDWYDSNHPPLDLRNSVDLAGEYGEMHSMVRDCPLFSFQVVHLGKIRKVHQTKYGSYMYLCPDKIHIVPK</sequence>
<protein>
    <submittedName>
        <fullName evidence="1">Uncharacterized protein</fullName>
    </submittedName>
</protein>
<comment type="caution">
    <text evidence="1">The sequence shown here is derived from an EMBL/GenBank/DDBJ whole genome shotgun (WGS) entry which is preliminary data.</text>
</comment>
<proteinExistence type="predicted"/>
<keyword evidence="2" id="KW-1185">Reference proteome</keyword>
<dbReference type="Proteomes" id="UP001150581">
    <property type="component" value="Unassembled WGS sequence"/>
</dbReference>
<organism evidence="1 2">
    <name type="scientific">Kickxella alabastrina</name>
    <dbReference type="NCBI Taxonomy" id="61397"/>
    <lineage>
        <taxon>Eukaryota</taxon>
        <taxon>Fungi</taxon>
        <taxon>Fungi incertae sedis</taxon>
        <taxon>Zoopagomycota</taxon>
        <taxon>Kickxellomycotina</taxon>
        <taxon>Kickxellomycetes</taxon>
        <taxon>Kickxellales</taxon>
        <taxon>Kickxellaceae</taxon>
        <taxon>Kickxella</taxon>
    </lineage>
</organism>
<accession>A0ACC1IPD9</accession>
<reference evidence="1" key="1">
    <citation type="submission" date="2022-07" db="EMBL/GenBank/DDBJ databases">
        <title>Phylogenomic reconstructions and comparative analyses of Kickxellomycotina fungi.</title>
        <authorList>
            <person name="Reynolds N.K."/>
            <person name="Stajich J.E."/>
            <person name="Barry K."/>
            <person name="Grigoriev I.V."/>
            <person name="Crous P."/>
            <person name="Smith M.E."/>
        </authorList>
    </citation>
    <scope>NUCLEOTIDE SEQUENCE</scope>
    <source>
        <strain evidence="1">Benny 63K</strain>
    </source>
</reference>
<dbReference type="EMBL" id="JANBPG010000248">
    <property type="protein sequence ID" value="KAJ1898317.1"/>
    <property type="molecule type" value="Genomic_DNA"/>
</dbReference>
<evidence type="ECO:0000313" key="1">
    <source>
        <dbReference type="EMBL" id="KAJ1898317.1"/>
    </source>
</evidence>
<gene>
    <name evidence="1" type="ORF">LPJ66_002830</name>
</gene>